<feature type="chain" id="PRO_5025391992" evidence="3">
    <location>
        <begin position="18"/>
        <end position="260"/>
    </location>
</feature>
<name>A0A6A7ATG3_9PLEO</name>
<keyword evidence="3" id="KW-0732">Signal</keyword>
<dbReference type="GO" id="GO:0008810">
    <property type="term" value="F:cellulase activity"/>
    <property type="evidence" value="ECO:0007669"/>
    <property type="project" value="InterPro"/>
</dbReference>
<organism evidence="4 5">
    <name type="scientific">Plenodomus tracheiphilus IPT5</name>
    <dbReference type="NCBI Taxonomy" id="1408161"/>
    <lineage>
        <taxon>Eukaryota</taxon>
        <taxon>Fungi</taxon>
        <taxon>Dikarya</taxon>
        <taxon>Ascomycota</taxon>
        <taxon>Pezizomycotina</taxon>
        <taxon>Dothideomycetes</taxon>
        <taxon>Pleosporomycetidae</taxon>
        <taxon>Pleosporales</taxon>
        <taxon>Pleosporineae</taxon>
        <taxon>Leptosphaeriaceae</taxon>
        <taxon>Plenodomus</taxon>
    </lineage>
</organism>
<comment type="similarity">
    <text evidence="1 2">Belongs to the glycosyl hydrolase 12 (cellulase H) family.</text>
</comment>
<dbReference type="OrthoDB" id="89349at2759"/>
<dbReference type="GO" id="GO:0000272">
    <property type="term" value="P:polysaccharide catabolic process"/>
    <property type="evidence" value="ECO:0007669"/>
    <property type="project" value="UniProtKB-KW"/>
</dbReference>
<gene>
    <name evidence="4" type="ORF">T440DRAFT_458739</name>
</gene>
<dbReference type="InterPro" id="IPR002594">
    <property type="entry name" value="GH12"/>
</dbReference>
<dbReference type="InterPro" id="IPR013320">
    <property type="entry name" value="ConA-like_dom_sf"/>
</dbReference>
<dbReference type="PANTHER" id="PTHR34002">
    <property type="entry name" value="BLR1656 PROTEIN"/>
    <property type="match status" value="1"/>
</dbReference>
<reference evidence="4" key="1">
    <citation type="submission" date="2020-01" db="EMBL/GenBank/DDBJ databases">
        <authorList>
            <consortium name="DOE Joint Genome Institute"/>
            <person name="Haridas S."/>
            <person name="Albert R."/>
            <person name="Binder M."/>
            <person name="Bloem J."/>
            <person name="Labutti K."/>
            <person name="Salamov A."/>
            <person name="Andreopoulos B."/>
            <person name="Baker S.E."/>
            <person name="Barry K."/>
            <person name="Bills G."/>
            <person name="Bluhm B.H."/>
            <person name="Cannon C."/>
            <person name="Castanera R."/>
            <person name="Culley D.E."/>
            <person name="Daum C."/>
            <person name="Ezra D."/>
            <person name="Gonzalez J.B."/>
            <person name="Henrissat B."/>
            <person name="Kuo A."/>
            <person name="Liang C."/>
            <person name="Lipzen A."/>
            <person name="Lutzoni F."/>
            <person name="Magnuson J."/>
            <person name="Mondo S."/>
            <person name="Nolan M."/>
            <person name="Ohm R."/>
            <person name="Pangilinan J."/>
            <person name="Park H.-J."/>
            <person name="Ramirez L."/>
            <person name="Alfaro M."/>
            <person name="Sun H."/>
            <person name="Tritt A."/>
            <person name="Yoshinaga Y."/>
            <person name="Zwiers L.-H."/>
            <person name="Turgeon B.G."/>
            <person name="Goodwin S.B."/>
            <person name="Spatafora J.W."/>
            <person name="Crous P.W."/>
            <person name="Grigoriev I.V."/>
        </authorList>
    </citation>
    <scope>NUCLEOTIDE SEQUENCE</scope>
    <source>
        <strain evidence="4">IPT5</strain>
    </source>
</reference>
<sequence length="260" mass="28239">MLVKLAFLAGLLTLTSANPIATPLDKSATPVRRQAASLCSQYAYYSANGYEFNNNLWGQGAATSGSQCTYVQSTSATNVAWYSTWTWAGGQDNVKSYVNAGRQFATGLTISNIKSMPTTIQWNYDQTTNVRANVAYDVFTAQDPNHDKSSGDYELMVWLARIGGVYPIGSKIASVTVAGYSWDLYYGLNGSMKVYSFLPANGVWYSNFSADVKAFYNYLSSSQGFPASTQNLIVFQQGTEAFTGGPAKFSVTSYSANINT</sequence>
<evidence type="ECO:0000256" key="3">
    <source>
        <dbReference type="SAM" id="SignalP"/>
    </source>
</evidence>
<dbReference type="EMBL" id="MU006336">
    <property type="protein sequence ID" value="KAF2846362.1"/>
    <property type="molecule type" value="Genomic_DNA"/>
</dbReference>
<keyword evidence="2" id="KW-0119">Carbohydrate metabolism</keyword>
<keyword evidence="5" id="KW-1185">Reference proteome</keyword>
<dbReference type="AlphaFoldDB" id="A0A6A7ATG3"/>
<feature type="signal peptide" evidence="3">
    <location>
        <begin position="1"/>
        <end position="17"/>
    </location>
</feature>
<keyword evidence="2 4" id="KW-0378">Hydrolase</keyword>
<dbReference type="Proteomes" id="UP000799423">
    <property type="component" value="Unassembled WGS sequence"/>
</dbReference>
<protein>
    <submittedName>
        <fullName evidence="4">Glycoside hydrolase family 12 protein</fullName>
    </submittedName>
</protein>
<evidence type="ECO:0000256" key="1">
    <source>
        <dbReference type="ARBA" id="ARBA00005519"/>
    </source>
</evidence>
<accession>A0A6A7ATG3</accession>
<keyword evidence="2" id="KW-0624">Polysaccharide degradation</keyword>
<dbReference type="InterPro" id="IPR013319">
    <property type="entry name" value="GH11/12"/>
</dbReference>
<keyword evidence="2" id="KW-0326">Glycosidase</keyword>
<evidence type="ECO:0000256" key="2">
    <source>
        <dbReference type="RuleBase" id="RU361163"/>
    </source>
</evidence>
<evidence type="ECO:0000313" key="4">
    <source>
        <dbReference type="EMBL" id="KAF2846362.1"/>
    </source>
</evidence>
<dbReference type="Gene3D" id="2.60.120.180">
    <property type="match status" value="1"/>
</dbReference>
<dbReference type="PANTHER" id="PTHR34002:SF10">
    <property type="entry name" value="PUTATIVE-RELATED"/>
    <property type="match status" value="1"/>
</dbReference>
<dbReference type="Pfam" id="PF01670">
    <property type="entry name" value="Glyco_hydro_12"/>
    <property type="match status" value="1"/>
</dbReference>
<proteinExistence type="inferred from homology"/>
<evidence type="ECO:0000313" key="5">
    <source>
        <dbReference type="Proteomes" id="UP000799423"/>
    </source>
</evidence>
<dbReference type="SUPFAM" id="SSF49899">
    <property type="entry name" value="Concanavalin A-like lectins/glucanases"/>
    <property type="match status" value="1"/>
</dbReference>